<comment type="subunit">
    <text evidence="1">Monomer.</text>
</comment>
<dbReference type="Gene3D" id="3.40.50.150">
    <property type="entry name" value="Vaccinia Virus protein VP39"/>
    <property type="match status" value="1"/>
</dbReference>
<evidence type="ECO:0000313" key="3">
    <source>
        <dbReference type="Proteomes" id="UP000189339"/>
    </source>
</evidence>
<comment type="catalytic activity">
    <reaction evidence="1">
        <text>adenosine(2030) in 23S rRNA + S-adenosyl-L-methionine = N(6)-methyladenosine(2030) in 23S rRNA + S-adenosyl-L-homocysteine + H(+)</text>
        <dbReference type="Rhea" id="RHEA:43736"/>
        <dbReference type="Rhea" id="RHEA-COMP:10668"/>
        <dbReference type="Rhea" id="RHEA-COMP:10669"/>
        <dbReference type="ChEBI" id="CHEBI:15378"/>
        <dbReference type="ChEBI" id="CHEBI:57856"/>
        <dbReference type="ChEBI" id="CHEBI:59789"/>
        <dbReference type="ChEBI" id="CHEBI:74411"/>
        <dbReference type="ChEBI" id="CHEBI:74449"/>
        <dbReference type="EC" id="2.1.1.266"/>
    </reaction>
</comment>
<protein>
    <recommendedName>
        <fullName evidence="1">Ribosomal RNA large subunit methyltransferase J</fullName>
        <ecNumber evidence="1">2.1.1.266</ecNumber>
    </recommendedName>
    <alternativeName>
        <fullName evidence="1">23S rRNA (adenine(2030)-N6)-methyltransferase</fullName>
    </alternativeName>
    <alternativeName>
        <fullName evidence="1">23S rRNA m6A2030 methyltransferase</fullName>
    </alternativeName>
</protein>
<comment type="similarity">
    <text evidence="1">Belongs to the RlmJ family.</text>
</comment>
<organism evidence="2 3">
    <name type="scientific">Marinobacter lutaoensis</name>
    <dbReference type="NCBI Taxonomy" id="135739"/>
    <lineage>
        <taxon>Bacteria</taxon>
        <taxon>Pseudomonadati</taxon>
        <taxon>Pseudomonadota</taxon>
        <taxon>Gammaproteobacteria</taxon>
        <taxon>Pseudomonadales</taxon>
        <taxon>Marinobacteraceae</taxon>
        <taxon>Marinobacter</taxon>
    </lineage>
</organism>
<keyword evidence="1" id="KW-0808">Transferase</keyword>
<evidence type="ECO:0000256" key="1">
    <source>
        <dbReference type="HAMAP-Rule" id="MF_00934"/>
    </source>
</evidence>
<proteinExistence type="inferred from homology"/>
<dbReference type="Proteomes" id="UP000189339">
    <property type="component" value="Unassembled WGS sequence"/>
</dbReference>
<feature type="binding site" evidence="1">
    <location>
        <position position="42"/>
    </location>
    <ligand>
        <name>S-adenosyl-L-methionine</name>
        <dbReference type="ChEBI" id="CHEBI:59789"/>
    </ligand>
</feature>
<keyword evidence="3" id="KW-1185">Reference proteome</keyword>
<dbReference type="GO" id="GO:0003723">
    <property type="term" value="F:RNA binding"/>
    <property type="evidence" value="ECO:0007669"/>
    <property type="project" value="UniProtKB-UniRule"/>
</dbReference>
<dbReference type="RefSeq" id="WP_076724434.1">
    <property type="nucleotide sequence ID" value="NZ_MSCW01000007.1"/>
</dbReference>
<accession>A0A1V2DRD4</accession>
<feature type="binding site" evidence="1">
    <location>
        <position position="166"/>
    </location>
    <ligand>
        <name>S-adenosyl-L-methionine</name>
        <dbReference type="ChEBI" id="CHEBI:59789"/>
    </ligand>
</feature>
<dbReference type="OrthoDB" id="9791274at2"/>
<dbReference type="GO" id="GO:0036307">
    <property type="term" value="F:23S rRNA (adenine(2030)-N(6))-methyltransferase activity"/>
    <property type="evidence" value="ECO:0007669"/>
    <property type="project" value="UniProtKB-UniRule"/>
</dbReference>
<feature type="binding site" evidence="1">
    <location>
        <position position="103"/>
    </location>
    <ligand>
        <name>S-adenosyl-L-methionine</name>
        <dbReference type="ChEBI" id="CHEBI:59789"/>
    </ligand>
</feature>
<evidence type="ECO:0000313" key="2">
    <source>
        <dbReference type="EMBL" id="ONF42956.1"/>
    </source>
</evidence>
<keyword evidence="1" id="KW-0949">S-adenosyl-L-methionine</keyword>
<feature type="active site" description="Proton acceptor" evidence="1">
    <location>
        <position position="166"/>
    </location>
</feature>
<sequence>MLSYLHAFHAGNFADVHKHAALTLAIAMMQAKPSAIACFDTHAGSARYDLTDMRARKTAEADNGIQRLWRQRARLASPDWQPMLALLTQLNPTPGSLTVYPGSPAWLAELARPVDTVTAFELHPNEGRQLQDWAVASGVRVLCQDGLKGLLTQLPPAQPRLAVLVDPSYEVKTEYRHVADTLARAWKKCRHGVYLVWYPILTSGLEQGLLSALANGPVRKVLRSEVRLHEAPGRGMVGSGMLVVNPPWTFDQRFAAMMADLQDAEGPWLSATQDWLVPE</sequence>
<gene>
    <name evidence="1" type="primary">rlmJ</name>
    <name evidence="2" type="ORF">BTO32_09645</name>
</gene>
<keyword evidence="1" id="KW-0694">RNA-binding</keyword>
<feature type="site" description="Interaction with substrate rRNA" evidence="1">
    <location>
        <position position="4"/>
    </location>
</feature>
<comment type="function">
    <text evidence="1">Specifically methylates the adenine in position 2030 of 23S rRNA.</text>
</comment>
<feature type="binding site" evidence="1">
    <location>
        <position position="121"/>
    </location>
    <ligand>
        <name>S-adenosyl-L-methionine</name>
        <dbReference type="ChEBI" id="CHEBI:59789"/>
    </ligand>
</feature>
<dbReference type="HAMAP" id="MF_00934">
    <property type="entry name" value="23SrRNA_methyltr_J"/>
    <property type="match status" value="1"/>
</dbReference>
<name>A0A1V2DRD4_9GAMM</name>
<comment type="caution">
    <text evidence="2">The sequence shown here is derived from an EMBL/GenBank/DDBJ whole genome shotgun (WGS) entry which is preliminary data.</text>
</comment>
<dbReference type="AlphaFoldDB" id="A0A1V2DRD4"/>
<dbReference type="PANTHER" id="PTHR37426">
    <property type="entry name" value="RIBOSOMAL RNA LARGE SUBUNIT METHYLTRANSFERASE J"/>
    <property type="match status" value="1"/>
</dbReference>
<feature type="binding site" evidence="1">
    <location>
        <begin position="145"/>
        <end position="146"/>
    </location>
    <ligand>
        <name>S-adenosyl-L-methionine</name>
        <dbReference type="ChEBI" id="CHEBI:59789"/>
    </ligand>
</feature>
<dbReference type="EC" id="2.1.1.266" evidence="1"/>
<dbReference type="GO" id="GO:0070475">
    <property type="term" value="P:rRNA base methylation"/>
    <property type="evidence" value="ECO:0007669"/>
    <property type="project" value="UniProtKB-UniRule"/>
</dbReference>
<keyword evidence="1" id="KW-0489">Methyltransferase</keyword>
<keyword evidence="1" id="KW-0698">rRNA processing</keyword>
<dbReference type="EMBL" id="MSCW01000007">
    <property type="protein sequence ID" value="ONF42956.1"/>
    <property type="molecule type" value="Genomic_DNA"/>
</dbReference>
<dbReference type="Pfam" id="PF04378">
    <property type="entry name" value="RsmJ"/>
    <property type="match status" value="1"/>
</dbReference>
<dbReference type="GO" id="GO:0005829">
    <property type="term" value="C:cytosol"/>
    <property type="evidence" value="ECO:0007669"/>
    <property type="project" value="TreeGrafter"/>
</dbReference>
<reference evidence="2 3" key="1">
    <citation type="submission" date="2016-12" db="EMBL/GenBank/DDBJ databases">
        <title>Marinobacter lutaoensis whole genome sequencing.</title>
        <authorList>
            <person name="Verma A."/>
            <person name="Krishnamurthi S."/>
        </authorList>
    </citation>
    <scope>NUCLEOTIDE SEQUENCE [LARGE SCALE GENOMIC DNA]</scope>
    <source>
        <strain evidence="2 3">T5054</strain>
    </source>
</reference>
<dbReference type="PANTHER" id="PTHR37426:SF1">
    <property type="entry name" value="RIBOSOMAL RNA LARGE SUBUNIT METHYLTRANSFERASE J"/>
    <property type="match status" value="1"/>
</dbReference>
<dbReference type="SUPFAM" id="SSF53335">
    <property type="entry name" value="S-adenosyl-L-methionine-dependent methyltransferases"/>
    <property type="match status" value="1"/>
</dbReference>
<feature type="binding site" evidence="1">
    <location>
        <position position="19"/>
    </location>
    <ligand>
        <name>S-adenosyl-L-methionine</name>
        <dbReference type="ChEBI" id="CHEBI:59789"/>
    </ligand>
</feature>
<dbReference type="InterPro" id="IPR007473">
    <property type="entry name" value="RlmJ"/>
</dbReference>
<dbReference type="STRING" id="135739.BTO32_09645"/>
<dbReference type="InterPro" id="IPR029063">
    <property type="entry name" value="SAM-dependent_MTases_sf"/>
</dbReference>